<comment type="function">
    <text evidence="3 5">This protein binds to the 23S rRNA, and is important in its secondary structure. It is located near the subunit interface in the base of the L7/L12 stalk, and near the tRNA binding site of the peptidyltransferase center.</text>
</comment>
<dbReference type="InterPro" id="IPR019906">
    <property type="entry name" value="Ribosomal_uL6_bac-type"/>
</dbReference>
<dbReference type="NCBIfam" id="TIGR03654">
    <property type="entry name" value="L6_bact"/>
    <property type="match status" value="1"/>
</dbReference>
<keyword evidence="8" id="KW-1185">Reference proteome</keyword>
<accession>A0ABR9VNM6</accession>
<dbReference type="PRINTS" id="PR00059">
    <property type="entry name" value="RIBOSOMALL6"/>
</dbReference>
<evidence type="ECO:0000256" key="5">
    <source>
        <dbReference type="RuleBase" id="RU003870"/>
    </source>
</evidence>
<dbReference type="Gene3D" id="3.90.930.12">
    <property type="entry name" value="Ribosomal protein L6, alpha-beta domain"/>
    <property type="match status" value="2"/>
</dbReference>
<dbReference type="EMBL" id="JADEVV010000007">
    <property type="protein sequence ID" value="MBE9252952.1"/>
    <property type="molecule type" value="Genomic_DNA"/>
</dbReference>
<dbReference type="InterPro" id="IPR020040">
    <property type="entry name" value="Ribosomal_uL6_a/b-dom"/>
</dbReference>
<reference evidence="7 8" key="1">
    <citation type="submission" date="2020-10" db="EMBL/GenBank/DDBJ databases">
        <authorList>
            <person name="Castelo-Branco R."/>
            <person name="Eusebio N."/>
            <person name="Adriana R."/>
            <person name="Vieira A."/>
            <person name="Brugerolle De Fraissinette N."/>
            <person name="Rezende De Castro R."/>
            <person name="Schneider M.P."/>
            <person name="Vasconcelos V."/>
            <person name="Leao P.N."/>
        </authorList>
    </citation>
    <scope>NUCLEOTIDE SEQUENCE [LARGE SCALE GENOMIC DNA]</scope>
    <source>
        <strain evidence="7 8">LEGE 00031</strain>
    </source>
</reference>
<comment type="subunit">
    <text evidence="3">Part of the 50S ribosomal subunit.</text>
</comment>
<evidence type="ECO:0000256" key="4">
    <source>
        <dbReference type="RuleBase" id="RU003869"/>
    </source>
</evidence>
<evidence type="ECO:0000313" key="8">
    <source>
        <dbReference type="Proteomes" id="UP000658720"/>
    </source>
</evidence>
<gene>
    <name evidence="3 7" type="primary">rplF</name>
    <name evidence="3" type="synonym">rpl6</name>
    <name evidence="7" type="ORF">IQ217_03580</name>
</gene>
<dbReference type="InterPro" id="IPR002358">
    <property type="entry name" value="Ribosomal_uL6_CS"/>
</dbReference>
<dbReference type="RefSeq" id="WP_190596110.1">
    <property type="nucleotide sequence ID" value="NZ_JADEVV010000007.1"/>
</dbReference>
<dbReference type="Pfam" id="PF00347">
    <property type="entry name" value="Ribosomal_L6"/>
    <property type="match status" value="2"/>
</dbReference>
<dbReference type="PANTHER" id="PTHR11655:SF14">
    <property type="entry name" value="LARGE RIBOSOMAL SUBUNIT PROTEIN UL6M"/>
    <property type="match status" value="1"/>
</dbReference>
<dbReference type="PANTHER" id="PTHR11655">
    <property type="entry name" value="60S/50S RIBOSOMAL PROTEIN L6/L9"/>
    <property type="match status" value="1"/>
</dbReference>
<evidence type="ECO:0000259" key="6">
    <source>
        <dbReference type="Pfam" id="PF00347"/>
    </source>
</evidence>
<dbReference type="InterPro" id="IPR036789">
    <property type="entry name" value="Ribosomal_uL6-like_a/b-dom_sf"/>
</dbReference>
<protein>
    <recommendedName>
        <fullName evidence="3">Large ribosomal subunit protein uL6</fullName>
    </recommendedName>
</protein>
<dbReference type="InterPro" id="IPR000702">
    <property type="entry name" value="Ribosomal_uL6-like"/>
</dbReference>
<dbReference type="PIRSF" id="PIRSF002162">
    <property type="entry name" value="Ribosomal_L6"/>
    <property type="match status" value="1"/>
</dbReference>
<feature type="domain" description="Large ribosomal subunit protein uL6 alpha-beta" evidence="6">
    <location>
        <begin position="11"/>
        <end position="82"/>
    </location>
</feature>
<keyword evidence="1 3" id="KW-0689">Ribosomal protein</keyword>
<dbReference type="SUPFAM" id="SSF56053">
    <property type="entry name" value="Ribosomal protein L6"/>
    <property type="match status" value="2"/>
</dbReference>
<comment type="caution">
    <text evidence="7">The sequence shown here is derived from an EMBL/GenBank/DDBJ whole genome shotgun (WGS) entry which is preliminary data.</text>
</comment>
<keyword evidence="3 5" id="KW-0694">RNA-binding</keyword>
<dbReference type="PROSITE" id="PS00525">
    <property type="entry name" value="RIBOSOMAL_L6_1"/>
    <property type="match status" value="1"/>
</dbReference>
<comment type="similarity">
    <text evidence="3 4">Belongs to the universal ribosomal protein uL6 family.</text>
</comment>
<organism evidence="7 8">
    <name type="scientific">Synechocystis salina LEGE 00031</name>
    <dbReference type="NCBI Taxonomy" id="1828736"/>
    <lineage>
        <taxon>Bacteria</taxon>
        <taxon>Bacillati</taxon>
        <taxon>Cyanobacteriota</taxon>
        <taxon>Cyanophyceae</taxon>
        <taxon>Synechococcales</taxon>
        <taxon>Merismopediaceae</taxon>
        <taxon>Synechocystis</taxon>
    </lineage>
</organism>
<name>A0ABR9VNM6_9SYNC</name>
<evidence type="ECO:0000256" key="1">
    <source>
        <dbReference type="ARBA" id="ARBA00022980"/>
    </source>
</evidence>
<evidence type="ECO:0000256" key="3">
    <source>
        <dbReference type="HAMAP-Rule" id="MF_01365"/>
    </source>
</evidence>
<evidence type="ECO:0000313" key="7">
    <source>
        <dbReference type="EMBL" id="MBE9252952.1"/>
    </source>
</evidence>
<dbReference type="Proteomes" id="UP000658720">
    <property type="component" value="Unassembled WGS sequence"/>
</dbReference>
<keyword evidence="3 5" id="KW-0699">rRNA-binding</keyword>
<dbReference type="GO" id="GO:0005840">
    <property type="term" value="C:ribosome"/>
    <property type="evidence" value="ECO:0007669"/>
    <property type="project" value="UniProtKB-KW"/>
</dbReference>
<feature type="domain" description="Large ribosomal subunit protein uL6 alpha-beta" evidence="6">
    <location>
        <begin position="91"/>
        <end position="164"/>
    </location>
</feature>
<sequence>MSRIGKRPIPIPAKVSVDIQGTHLSVKGPKGSLARHLPEKVVVAQEGETITVTRQDESRAARERHGLVRTLVANMVDGVAQGFERRLEIQGVGYRAQAQGNKLTLNVGYSKPVEMTMPAGIEVKVENNTQVIVSGIDKELLGNTAAKIRAVRPPEPYKGKGIRYQGEYVRRKAGKTGKK</sequence>
<proteinExistence type="inferred from homology"/>
<dbReference type="HAMAP" id="MF_01365_B">
    <property type="entry name" value="Ribosomal_uL6_B"/>
    <property type="match status" value="1"/>
</dbReference>
<evidence type="ECO:0000256" key="2">
    <source>
        <dbReference type="ARBA" id="ARBA00023274"/>
    </source>
</evidence>
<keyword evidence="2 3" id="KW-0687">Ribonucleoprotein</keyword>